<proteinExistence type="predicted"/>
<keyword evidence="1" id="KW-0732">Signal</keyword>
<accession>A0A5B2VV99</accession>
<keyword evidence="3" id="KW-1185">Reference proteome</keyword>
<evidence type="ECO:0000313" key="2">
    <source>
        <dbReference type="EMBL" id="KAA2242242.1"/>
    </source>
</evidence>
<feature type="chain" id="PRO_5022722704" evidence="1">
    <location>
        <begin position="27"/>
        <end position="183"/>
    </location>
</feature>
<gene>
    <name evidence="2" type="ORF">F0L46_02845</name>
</gene>
<dbReference type="Gene3D" id="3.10.620.30">
    <property type="match status" value="1"/>
</dbReference>
<comment type="caution">
    <text evidence="2">The sequence shown here is derived from an EMBL/GenBank/DDBJ whole genome shotgun (WGS) entry which is preliminary data.</text>
</comment>
<sequence>MPRRRVTAPLMKAIALLAASAGQASARGGEPTLAPLAFVRFCMENPADCRAGRDQRTKPLVWSEDLSQRLALVNAAVNAQIIPQVRAPGSGPERWSIAPTRGDCNDYAVTKRHRLLAQGYPPGALLLAVVTTARNEGHLVLVVRTTRGDLVLDNLDTAVRPFPETGHHLVSRQTPADPRVWAS</sequence>
<dbReference type="InterPro" id="IPR010319">
    <property type="entry name" value="Transglutaminase-like_Cys_pept"/>
</dbReference>
<dbReference type="OrthoDB" id="7206808at2"/>
<reference evidence="2 3" key="2">
    <citation type="submission" date="2019-09" db="EMBL/GenBank/DDBJ databases">
        <authorList>
            <person name="Jin C."/>
        </authorList>
    </citation>
    <scope>NUCLEOTIDE SEQUENCE [LARGE SCALE GENOMIC DNA]</scope>
    <source>
        <strain evidence="2 3">BN140002</strain>
    </source>
</reference>
<dbReference type="Pfam" id="PF06035">
    <property type="entry name" value="Peptidase_C93"/>
    <property type="match status" value="1"/>
</dbReference>
<reference evidence="2 3" key="1">
    <citation type="submission" date="2019-09" db="EMBL/GenBank/DDBJ databases">
        <title>Salinarimonas rosea gen. nov., sp. nov., a new member of the a-2 subgroup of the Proteobacteria.</title>
        <authorList>
            <person name="Liu J."/>
        </authorList>
    </citation>
    <scope>NUCLEOTIDE SEQUENCE [LARGE SCALE GENOMIC DNA]</scope>
    <source>
        <strain evidence="2 3">BN140002</strain>
    </source>
</reference>
<dbReference type="RefSeq" id="WP_149815513.1">
    <property type="nucleotide sequence ID" value="NZ_VUOA01000006.1"/>
</dbReference>
<dbReference type="Proteomes" id="UP000323142">
    <property type="component" value="Unassembled WGS sequence"/>
</dbReference>
<dbReference type="AlphaFoldDB" id="A0A5B2VV99"/>
<dbReference type="PANTHER" id="PTHR39327">
    <property type="match status" value="1"/>
</dbReference>
<dbReference type="PANTHER" id="PTHR39327:SF1">
    <property type="entry name" value="BLR5470 PROTEIN"/>
    <property type="match status" value="1"/>
</dbReference>
<name>A0A5B2VV99_9HYPH</name>
<protein>
    <submittedName>
        <fullName evidence="2">Transglutaminase-like cysteine peptidase</fullName>
    </submittedName>
</protein>
<feature type="signal peptide" evidence="1">
    <location>
        <begin position="1"/>
        <end position="26"/>
    </location>
</feature>
<evidence type="ECO:0000256" key="1">
    <source>
        <dbReference type="SAM" id="SignalP"/>
    </source>
</evidence>
<organism evidence="2 3">
    <name type="scientific">Salinarimonas soli</name>
    <dbReference type="NCBI Taxonomy" id="1638099"/>
    <lineage>
        <taxon>Bacteria</taxon>
        <taxon>Pseudomonadati</taxon>
        <taxon>Pseudomonadota</taxon>
        <taxon>Alphaproteobacteria</taxon>
        <taxon>Hyphomicrobiales</taxon>
        <taxon>Salinarimonadaceae</taxon>
        <taxon>Salinarimonas</taxon>
    </lineage>
</organism>
<dbReference type="EMBL" id="VUOA01000006">
    <property type="protein sequence ID" value="KAA2242242.1"/>
    <property type="molecule type" value="Genomic_DNA"/>
</dbReference>
<evidence type="ECO:0000313" key="3">
    <source>
        <dbReference type="Proteomes" id="UP000323142"/>
    </source>
</evidence>